<protein>
    <submittedName>
        <fullName evidence="1">Uncharacterized protein</fullName>
    </submittedName>
</protein>
<reference evidence="1 2" key="1">
    <citation type="journal article" date="2022" name="Hortic Res">
        <title>A haplotype resolved chromosomal level avocado genome allows analysis of novel avocado genes.</title>
        <authorList>
            <person name="Nath O."/>
            <person name="Fletcher S.J."/>
            <person name="Hayward A."/>
            <person name="Shaw L.M."/>
            <person name="Masouleh A.K."/>
            <person name="Furtado A."/>
            <person name="Henry R.J."/>
            <person name="Mitter N."/>
        </authorList>
    </citation>
    <scope>NUCLEOTIDE SEQUENCE [LARGE SCALE GENOMIC DNA]</scope>
    <source>
        <strain evidence="2">cv. Hass</strain>
    </source>
</reference>
<dbReference type="Proteomes" id="UP001234297">
    <property type="component" value="Chromosome 7"/>
</dbReference>
<keyword evidence="2" id="KW-1185">Reference proteome</keyword>
<accession>A0ACC2LDY0</accession>
<sequence>MAGKLRIGALLLVLLFPSSSARLLPAQVSIASGASSLDGWEAKEIKGKLKNLQKLLLLAVVLMLFCFSCSGRLLEEQHAGGFMANGRWSYRKLPKGQVPPSGPSTPLPPPPPPPIAM</sequence>
<name>A0ACC2LDY0_PERAE</name>
<comment type="caution">
    <text evidence="1">The sequence shown here is derived from an EMBL/GenBank/DDBJ whole genome shotgun (WGS) entry which is preliminary data.</text>
</comment>
<dbReference type="EMBL" id="CM056815">
    <property type="protein sequence ID" value="KAJ8631650.1"/>
    <property type="molecule type" value="Genomic_DNA"/>
</dbReference>
<organism evidence="1 2">
    <name type="scientific">Persea americana</name>
    <name type="common">Avocado</name>
    <dbReference type="NCBI Taxonomy" id="3435"/>
    <lineage>
        <taxon>Eukaryota</taxon>
        <taxon>Viridiplantae</taxon>
        <taxon>Streptophyta</taxon>
        <taxon>Embryophyta</taxon>
        <taxon>Tracheophyta</taxon>
        <taxon>Spermatophyta</taxon>
        <taxon>Magnoliopsida</taxon>
        <taxon>Magnoliidae</taxon>
        <taxon>Laurales</taxon>
        <taxon>Lauraceae</taxon>
        <taxon>Persea</taxon>
    </lineage>
</organism>
<proteinExistence type="predicted"/>
<gene>
    <name evidence="1" type="ORF">MRB53_024973</name>
</gene>
<evidence type="ECO:0000313" key="1">
    <source>
        <dbReference type="EMBL" id="KAJ8631650.1"/>
    </source>
</evidence>
<evidence type="ECO:0000313" key="2">
    <source>
        <dbReference type="Proteomes" id="UP001234297"/>
    </source>
</evidence>